<protein>
    <recommendedName>
        <fullName evidence="4">DUF1579 domain-containing protein</fullName>
    </recommendedName>
</protein>
<accession>A0A7K1LPM7</accession>
<feature type="chain" id="PRO_5029517613" description="DUF1579 domain-containing protein" evidence="1">
    <location>
        <begin position="21"/>
        <end position="169"/>
    </location>
</feature>
<name>A0A7K1LPM7_9FLAO</name>
<dbReference type="AlphaFoldDB" id="A0A7K1LPM7"/>
<keyword evidence="1" id="KW-0732">Signal</keyword>
<evidence type="ECO:0000313" key="2">
    <source>
        <dbReference type="EMBL" id="MUP42520.1"/>
    </source>
</evidence>
<organism evidence="2 3">
    <name type="scientific">Christiangramia aestuarii</name>
    <dbReference type="NCBI Taxonomy" id="1028746"/>
    <lineage>
        <taxon>Bacteria</taxon>
        <taxon>Pseudomonadati</taxon>
        <taxon>Bacteroidota</taxon>
        <taxon>Flavobacteriia</taxon>
        <taxon>Flavobacteriales</taxon>
        <taxon>Flavobacteriaceae</taxon>
        <taxon>Christiangramia</taxon>
    </lineage>
</organism>
<keyword evidence="3" id="KW-1185">Reference proteome</keyword>
<proteinExistence type="predicted"/>
<dbReference type="RefSeq" id="WP_156275778.1">
    <property type="nucleotide sequence ID" value="NZ_BAABGI010000003.1"/>
</dbReference>
<feature type="signal peptide" evidence="1">
    <location>
        <begin position="1"/>
        <end position="20"/>
    </location>
</feature>
<comment type="caution">
    <text evidence="2">The sequence shown here is derived from an EMBL/GenBank/DDBJ whole genome shotgun (WGS) entry which is preliminary data.</text>
</comment>
<dbReference type="Proteomes" id="UP000460416">
    <property type="component" value="Unassembled WGS sequence"/>
</dbReference>
<sequence>MKTLFSIFVTLIIGVAALNAQTFETDQQAKSAIQKLSFLSGEWKGKGWRISQDGNKYHFDQSETVQFKLDSTALLIEGKGTAKGRLIHNALAVVTSEKESGNYEFQSFLQNGMKGSFKAELKDGNFYWYPNPNVRYIISINDKGQWHETGEYSRQGNWIQFFEMTLDRI</sequence>
<evidence type="ECO:0000313" key="3">
    <source>
        <dbReference type="Proteomes" id="UP000460416"/>
    </source>
</evidence>
<gene>
    <name evidence="2" type="ORF">FLP08_08045</name>
</gene>
<dbReference type="OrthoDB" id="1437459at2"/>
<dbReference type="EMBL" id="VJVW01000003">
    <property type="protein sequence ID" value="MUP42520.1"/>
    <property type="molecule type" value="Genomic_DNA"/>
</dbReference>
<evidence type="ECO:0000256" key="1">
    <source>
        <dbReference type="SAM" id="SignalP"/>
    </source>
</evidence>
<evidence type="ECO:0008006" key="4">
    <source>
        <dbReference type="Google" id="ProtNLM"/>
    </source>
</evidence>
<reference evidence="2 3" key="1">
    <citation type="submission" date="2019-07" db="EMBL/GenBank/DDBJ databases">
        <title>Gramella aestuarii sp. nov., isolated from a tidal flat, and emended description of Gramella echinicola.</title>
        <authorList>
            <person name="Liu L."/>
        </authorList>
    </citation>
    <scope>NUCLEOTIDE SEQUENCE [LARGE SCALE GENOMIC DNA]</scope>
    <source>
        <strain evidence="2 3">BS12</strain>
    </source>
</reference>